<dbReference type="AlphaFoldDB" id="A0AA51RWC9"/>
<dbReference type="Proteomes" id="UP001239782">
    <property type="component" value="Chromosome"/>
</dbReference>
<dbReference type="GO" id="GO:0005829">
    <property type="term" value="C:cytosol"/>
    <property type="evidence" value="ECO:0007669"/>
    <property type="project" value="TreeGrafter"/>
</dbReference>
<accession>A0AA51RWC9</accession>
<dbReference type="KEGG" id="plei:Q9312_07725"/>
<dbReference type="RefSeq" id="WP_309204020.1">
    <property type="nucleotide sequence ID" value="NZ_CP133548.1"/>
</dbReference>
<dbReference type="Pfam" id="PF00596">
    <property type="entry name" value="Aldolase_II"/>
    <property type="match status" value="1"/>
</dbReference>
<organism evidence="4 5">
    <name type="scientific">Pleionea litopenaei</name>
    <dbReference type="NCBI Taxonomy" id="3070815"/>
    <lineage>
        <taxon>Bacteria</taxon>
        <taxon>Pseudomonadati</taxon>
        <taxon>Pseudomonadota</taxon>
        <taxon>Gammaproteobacteria</taxon>
        <taxon>Oceanospirillales</taxon>
        <taxon>Pleioneaceae</taxon>
        <taxon>Pleionea</taxon>
    </lineage>
</organism>
<sequence length="226" mass="25138">MVKTDSNSLPHEEEGVIKFQLEHQTAELAQHPLFSEARLIELDTWRHIQFRLKMIGQDPTRYDGYGFGNISARLAKTSDNFLITGTQTGEPEFLTNQQYAIVTECHPAANRIQSMGPMKPSSEAMTHGQLYQLSSSIDCVIHVHCPEIWQCAQQLNVPTTAADVPYGTPQMAQAVEQLFSTTSVADDKIFAMAGHLDGVVTFGQTFDEATQVLTRYLAQAIALTHR</sequence>
<dbReference type="GO" id="GO:0019323">
    <property type="term" value="P:pentose catabolic process"/>
    <property type="evidence" value="ECO:0007669"/>
    <property type="project" value="TreeGrafter"/>
</dbReference>
<dbReference type="InterPro" id="IPR036409">
    <property type="entry name" value="Aldolase_II/adducin_N_sf"/>
</dbReference>
<dbReference type="SUPFAM" id="SSF53639">
    <property type="entry name" value="AraD/HMP-PK domain-like"/>
    <property type="match status" value="1"/>
</dbReference>
<dbReference type="EMBL" id="CP133548">
    <property type="protein sequence ID" value="WMS88797.1"/>
    <property type="molecule type" value="Genomic_DNA"/>
</dbReference>
<dbReference type="GO" id="GO:0046872">
    <property type="term" value="F:metal ion binding"/>
    <property type="evidence" value="ECO:0007669"/>
    <property type="project" value="UniProtKB-KW"/>
</dbReference>
<keyword evidence="1" id="KW-0479">Metal-binding</keyword>
<evidence type="ECO:0000256" key="2">
    <source>
        <dbReference type="ARBA" id="ARBA00023239"/>
    </source>
</evidence>
<evidence type="ECO:0000313" key="4">
    <source>
        <dbReference type="EMBL" id="WMS88797.1"/>
    </source>
</evidence>
<dbReference type="PANTHER" id="PTHR22789">
    <property type="entry name" value="FUCULOSE PHOSPHATE ALDOLASE"/>
    <property type="match status" value="1"/>
</dbReference>
<dbReference type="GO" id="GO:0016832">
    <property type="term" value="F:aldehyde-lyase activity"/>
    <property type="evidence" value="ECO:0007669"/>
    <property type="project" value="TreeGrafter"/>
</dbReference>
<dbReference type="InterPro" id="IPR001303">
    <property type="entry name" value="Aldolase_II/adducin_N"/>
</dbReference>
<evidence type="ECO:0000256" key="1">
    <source>
        <dbReference type="ARBA" id="ARBA00022723"/>
    </source>
</evidence>
<proteinExistence type="predicted"/>
<feature type="domain" description="Class II aldolase/adducin N-terminal" evidence="3">
    <location>
        <begin position="64"/>
        <end position="213"/>
    </location>
</feature>
<keyword evidence="5" id="KW-1185">Reference proteome</keyword>
<dbReference type="Gene3D" id="3.40.225.10">
    <property type="entry name" value="Class II aldolase/adducin N-terminal domain"/>
    <property type="match status" value="1"/>
</dbReference>
<evidence type="ECO:0000259" key="3">
    <source>
        <dbReference type="Pfam" id="PF00596"/>
    </source>
</evidence>
<reference evidence="4 5" key="1">
    <citation type="submission" date="2023-08" db="EMBL/GenBank/DDBJ databases">
        <title>Pleionea litopenaei sp. nov., isolated from stomach of juvenile Litopenaeus vannamei.</title>
        <authorList>
            <person name="Rho A.M."/>
            <person name="Hwang C.Y."/>
        </authorList>
    </citation>
    <scope>NUCLEOTIDE SEQUENCE [LARGE SCALE GENOMIC DNA]</scope>
    <source>
        <strain evidence="4 5">HL-JVS1</strain>
    </source>
</reference>
<evidence type="ECO:0000313" key="5">
    <source>
        <dbReference type="Proteomes" id="UP001239782"/>
    </source>
</evidence>
<protein>
    <submittedName>
        <fullName evidence="4">Class II aldolase/adducin family protein</fullName>
    </submittedName>
</protein>
<dbReference type="InterPro" id="IPR050197">
    <property type="entry name" value="Aldolase_class_II_sugar_metab"/>
</dbReference>
<keyword evidence="2" id="KW-0456">Lyase</keyword>
<name>A0AA51RWC9_9GAMM</name>
<dbReference type="PANTHER" id="PTHR22789:SF0">
    <property type="entry name" value="3-OXO-TETRONATE 4-PHOSPHATE DECARBOXYLASE-RELATED"/>
    <property type="match status" value="1"/>
</dbReference>
<gene>
    <name evidence="4" type="ORF">Q9312_07725</name>
</gene>